<evidence type="ECO:0000256" key="5">
    <source>
        <dbReference type="ARBA" id="ARBA00022692"/>
    </source>
</evidence>
<protein>
    <submittedName>
        <fullName evidence="10">General secretion pathway protein C</fullName>
    </submittedName>
</protein>
<proteinExistence type="predicted"/>
<keyword evidence="6" id="KW-0653">Protein transport</keyword>
<organism evidence="10 11">
    <name type="scientific">Sphingomonas jatrophae</name>
    <dbReference type="NCBI Taxonomy" id="1166337"/>
    <lineage>
        <taxon>Bacteria</taxon>
        <taxon>Pseudomonadati</taxon>
        <taxon>Pseudomonadota</taxon>
        <taxon>Alphaproteobacteria</taxon>
        <taxon>Sphingomonadales</taxon>
        <taxon>Sphingomonadaceae</taxon>
        <taxon>Sphingomonas</taxon>
    </lineage>
</organism>
<evidence type="ECO:0000259" key="9">
    <source>
        <dbReference type="Pfam" id="PF11356"/>
    </source>
</evidence>
<dbReference type="EMBL" id="FOZG01000001">
    <property type="protein sequence ID" value="SFR76831.1"/>
    <property type="molecule type" value="Genomic_DNA"/>
</dbReference>
<dbReference type="GO" id="GO:0005886">
    <property type="term" value="C:plasma membrane"/>
    <property type="evidence" value="ECO:0007669"/>
    <property type="project" value="UniProtKB-SubCell"/>
</dbReference>
<dbReference type="SUPFAM" id="SSF50156">
    <property type="entry name" value="PDZ domain-like"/>
    <property type="match status" value="1"/>
</dbReference>
<comment type="subcellular location">
    <subcellularLocation>
        <location evidence="1">Cell inner membrane</location>
    </subcellularLocation>
</comment>
<keyword evidence="11" id="KW-1185">Reference proteome</keyword>
<evidence type="ECO:0000256" key="4">
    <source>
        <dbReference type="ARBA" id="ARBA00022519"/>
    </source>
</evidence>
<dbReference type="Proteomes" id="UP000198824">
    <property type="component" value="Unassembled WGS sequence"/>
</dbReference>
<accession>A0A1I6JCZ7</accession>
<dbReference type="GO" id="GO:0015031">
    <property type="term" value="P:protein transport"/>
    <property type="evidence" value="ECO:0007669"/>
    <property type="project" value="UniProtKB-KW"/>
</dbReference>
<name>A0A1I6JCZ7_9SPHN</name>
<reference evidence="10 11" key="1">
    <citation type="submission" date="2016-10" db="EMBL/GenBank/DDBJ databases">
        <authorList>
            <person name="de Groot N.N."/>
        </authorList>
    </citation>
    <scope>NUCLEOTIDE SEQUENCE [LARGE SCALE GENOMIC DNA]</scope>
    <source>
        <strain evidence="10 11">S5-249</strain>
    </source>
</reference>
<dbReference type="RefSeq" id="WP_093309332.1">
    <property type="nucleotide sequence ID" value="NZ_FOZG01000001.1"/>
</dbReference>
<evidence type="ECO:0000256" key="6">
    <source>
        <dbReference type="ARBA" id="ARBA00022927"/>
    </source>
</evidence>
<keyword evidence="5" id="KW-0812">Transmembrane</keyword>
<sequence>MRLTLDPRARALLARVPRTRLVAVPELLLLGVLALQAARLAWAVVTPVGPVGDWRPVLPVEGAAVRPDGFDPFFRLVGETAPAVVTSANLKLFGVRADMVSGRGAAILQLPDGTQASFVVGDEVLPGVRLDAVRLDGVTLLRGGAREQLFLDQSVAPSPTVVAAPPAGAPPIVSTVAPPPSSAPIQSAVSASPRVQDGRITGFTLAPNGDGAAFRAAGLEPGDVLLRVNGQPVGEGGAGSLPGLLAAGNATIEVDRGGRTVTLSIPAPAR</sequence>
<keyword evidence="3" id="KW-1003">Cell membrane</keyword>
<evidence type="ECO:0000313" key="11">
    <source>
        <dbReference type="Proteomes" id="UP000198824"/>
    </source>
</evidence>
<dbReference type="Gene3D" id="2.30.42.10">
    <property type="match status" value="1"/>
</dbReference>
<dbReference type="InterPro" id="IPR036034">
    <property type="entry name" value="PDZ_sf"/>
</dbReference>
<dbReference type="OrthoDB" id="9812912at2"/>
<evidence type="ECO:0000256" key="3">
    <source>
        <dbReference type="ARBA" id="ARBA00022475"/>
    </source>
</evidence>
<evidence type="ECO:0000256" key="2">
    <source>
        <dbReference type="ARBA" id="ARBA00022448"/>
    </source>
</evidence>
<evidence type="ECO:0000256" key="8">
    <source>
        <dbReference type="ARBA" id="ARBA00023136"/>
    </source>
</evidence>
<evidence type="ECO:0000313" key="10">
    <source>
        <dbReference type="EMBL" id="SFR76831.1"/>
    </source>
</evidence>
<evidence type="ECO:0000256" key="1">
    <source>
        <dbReference type="ARBA" id="ARBA00004533"/>
    </source>
</evidence>
<dbReference type="AlphaFoldDB" id="A0A1I6JCZ7"/>
<dbReference type="Gene3D" id="2.30.30.830">
    <property type="match status" value="1"/>
</dbReference>
<keyword evidence="2" id="KW-0813">Transport</keyword>
<dbReference type="Pfam" id="PF11356">
    <property type="entry name" value="T2SSC"/>
    <property type="match status" value="1"/>
</dbReference>
<dbReference type="InterPro" id="IPR024961">
    <property type="entry name" value="T2SS_GspC_N"/>
</dbReference>
<keyword evidence="7" id="KW-1133">Transmembrane helix</keyword>
<keyword evidence="8" id="KW-0472">Membrane</keyword>
<keyword evidence="4" id="KW-0997">Cell inner membrane</keyword>
<feature type="domain" description="Type II secretion system protein GspC N-terminal" evidence="9">
    <location>
        <begin position="27"/>
        <end position="151"/>
    </location>
</feature>
<dbReference type="STRING" id="1166337.SAMN05192580_0122"/>
<evidence type="ECO:0000256" key="7">
    <source>
        <dbReference type="ARBA" id="ARBA00022989"/>
    </source>
</evidence>
<gene>
    <name evidence="10" type="ORF">SAMN05192580_0122</name>
</gene>